<dbReference type="Gene3D" id="3.40.50.2000">
    <property type="entry name" value="Glycogen Phosphorylase B"/>
    <property type="match status" value="2"/>
</dbReference>
<name>A0ABY4DU12_9NEIS</name>
<sequence>MKLSKKLVIRYFGHKKICHDFDFRNVKSILIRPVGDAVGDAVAHIAYIRQLKAIYPGVRIGVIVTDRNHDIYAYSHEVDELIKDKTIDYLKQRGKWQLFLDFYCYFNSRHIMADRLLKPEAVMIFNKINKAYYTTENVLNYDFHCPMVEGNHIVDALKTSKIAEYFEIPPGRFFLQVVEAQSEQAKDFWQQGKIRVLLAPQGSICDRQIPPQELAQLLNRCDSESIETAQFLLCNARNSEAYLAELKQYCRVDIEVNLVPKTTLHQYLQLVASSDVVVCIDSGTVHVACAFNRPLLAFYANFPSNFRLWHPLPNKGVPHLTVISGLAEESKRTSDFPLNEAVVWLSEQIGLCNKRKRC</sequence>
<dbReference type="Proteomes" id="UP000829817">
    <property type="component" value="Chromosome"/>
</dbReference>
<evidence type="ECO:0000313" key="3">
    <source>
        <dbReference type="EMBL" id="UOO82531.1"/>
    </source>
</evidence>
<keyword evidence="4" id="KW-1185">Reference proteome</keyword>
<dbReference type="CDD" id="cd03789">
    <property type="entry name" value="GT9_LPS_heptosyltransferase"/>
    <property type="match status" value="1"/>
</dbReference>
<dbReference type="EMBL" id="CP091508">
    <property type="protein sequence ID" value="UOO82531.1"/>
    <property type="molecule type" value="Genomic_DNA"/>
</dbReference>
<keyword evidence="2" id="KW-0808">Transferase</keyword>
<proteinExistence type="predicted"/>
<dbReference type="Pfam" id="PF01075">
    <property type="entry name" value="Glyco_transf_9"/>
    <property type="match status" value="1"/>
</dbReference>
<evidence type="ECO:0000256" key="1">
    <source>
        <dbReference type="ARBA" id="ARBA00022676"/>
    </source>
</evidence>
<dbReference type="RefSeq" id="WP_244786328.1">
    <property type="nucleotide sequence ID" value="NZ_CP091508.1"/>
</dbReference>
<gene>
    <name evidence="3" type="ORF">LVJ83_03420</name>
</gene>
<dbReference type="InterPro" id="IPR002201">
    <property type="entry name" value="Glyco_trans_9"/>
</dbReference>
<organism evidence="3 4">
    <name type="scientific">Uruburuella testudinis</name>
    <dbReference type="NCBI Taxonomy" id="1282863"/>
    <lineage>
        <taxon>Bacteria</taxon>
        <taxon>Pseudomonadati</taxon>
        <taxon>Pseudomonadota</taxon>
        <taxon>Betaproteobacteria</taxon>
        <taxon>Neisseriales</taxon>
        <taxon>Neisseriaceae</taxon>
        <taxon>Uruburuella</taxon>
    </lineage>
</organism>
<evidence type="ECO:0000313" key="4">
    <source>
        <dbReference type="Proteomes" id="UP000829817"/>
    </source>
</evidence>
<protein>
    <submittedName>
        <fullName evidence="3">Glycosyltransferase family 9 protein</fullName>
    </submittedName>
</protein>
<dbReference type="SUPFAM" id="SSF53756">
    <property type="entry name" value="UDP-Glycosyltransferase/glycogen phosphorylase"/>
    <property type="match status" value="1"/>
</dbReference>
<reference evidence="3 4" key="1">
    <citation type="journal article" date="2022" name="Res Sq">
        <title>Evolution of multicellular longitudinally dividing oral cavity symbionts (Neisseriaceae).</title>
        <authorList>
            <person name="Nyongesa S."/>
            <person name="Weber P."/>
            <person name="Bernet E."/>
            <person name="Pullido F."/>
            <person name="Nieckarz M."/>
            <person name="Delaby M."/>
            <person name="Nieves C."/>
            <person name="Viehboeck T."/>
            <person name="Krause N."/>
            <person name="Rivera-Millot A."/>
            <person name="Nakamura A."/>
            <person name="Vischer N."/>
            <person name="VanNieuwenhze M."/>
            <person name="Brun Y."/>
            <person name="Cava F."/>
            <person name="Bulgheresi S."/>
            <person name="Veyrier F."/>
        </authorList>
    </citation>
    <scope>NUCLEOTIDE SEQUENCE [LARGE SCALE GENOMIC DNA]</scope>
    <source>
        <strain evidence="3 4">CCUG 63373m</strain>
    </source>
</reference>
<keyword evidence="1" id="KW-0328">Glycosyltransferase</keyword>
<dbReference type="InterPro" id="IPR051199">
    <property type="entry name" value="LPS_LOS_Heptosyltrfase"/>
</dbReference>
<dbReference type="PANTHER" id="PTHR30160">
    <property type="entry name" value="TETRAACYLDISACCHARIDE 4'-KINASE-RELATED"/>
    <property type="match status" value="1"/>
</dbReference>
<dbReference type="PANTHER" id="PTHR30160:SF1">
    <property type="entry name" value="LIPOPOLYSACCHARIDE 1,2-N-ACETYLGLUCOSAMINETRANSFERASE-RELATED"/>
    <property type="match status" value="1"/>
</dbReference>
<evidence type="ECO:0000256" key="2">
    <source>
        <dbReference type="ARBA" id="ARBA00022679"/>
    </source>
</evidence>
<accession>A0ABY4DU12</accession>